<evidence type="ECO:0000313" key="2">
    <source>
        <dbReference type="Proteomes" id="UP000029228"/>
    </source>
</evidence>
<comment type="caution">
    <text evidence="1">The sequence shown here is derived from an EMBL/GenBank/DDBJ whole genome shotgun (WGS) entry which is preliminary data.</text>
</comment>
<dbReference type="EMBL" id="BBMR01000002">
    <property type="protein sequence ID" value="GAL17786.1"/>
    <property type="molecule type" value="Genomic_DNA"/>
</dbReference>
<dbReference type="Proteomes" id="UP000029228">
    <property type="component" value="Unassembled WGS sequence"/>
</dbReference>
<dbReference type="AlphaFoldDB" id="A0A090RR74"/>
<keyword evidence="2" id="KW-1185">Reference proteome</keyword>
<sequence>MKQLPKNVYHDIMDEGFVLTDLNGYQRFRAVDGDAFNYLFKVDINAPNVSGGYKTIIRYVDLKEYRDDAINMFAELSGINLDMAKQANYLWQPRVAASIFSTSIATYLNLRSDLSTGDKNTILA</sequence>
<dbReference type="STRING" id="990268.JCM19235_6339"/>
<gene>
    <name evidence="1" type="ORF">JCM19235_6339</name>
</gene>
<organism evidence="1 2">
    <name type="scientific">Vibrio maritimus</name>
    <dbReference type="NCBI Taxonomy" id="990268"/>
    <lineage>
        <taxon>Bacteria</taxon>
        <taxon>Pseudomonadati</taxon>
        <taxon>Pseudomonadota</taxon>
        <taxon>Gammaproteobacteria</taxon>
        <taxon>Vibrionales</taxon>
        <taxon>Vibrionaceae</taxon>
        <taxon>Vibrio</taxon>
    </lineage>
</organism>
<accession>A0A090RR74</accession>
<proteinExistence type="predicted"/>
<reference evidence="1 2" key="2">
    <citation type="submission" date="2014-09" db="EMBL/GenBank/DDBJ databases">
        <authorList>
            <consortium name="NBRP consortium"/>
            <person name="Sawabe T."/>
            <person name="Meirelles P."/>
            <person name="Nakanishi M."/>
            <person name="Sayaka M."/>
            <person name="Hattori M."/>
            <person name="Ohkuma M."/>
        </authorList>
    </citation>
    <scope>NUCLEOTIDE SEQUENCE [LARGE SCALE GENOMIC DNA]</scope>
    <source>
        <strain evidence="2">JCM19235</strain>
    </source>
</reference>
<protein>
    <submittedName>
        <fullName evidence="1">Uncharacterized protein</fullName>
    </submittedName>
</protein>
<dbReference type="OrthoDB" id="9829976at2"/>
<reference evidence="1 2" key="1">
    <citation type="submission" date="2014-09" db="EMBL/GenBank/DDBJ databases">
        <title>Vibrio maritimus JCM 19235. (C45) whole genome shotgun sequence.</title>
        <authorList>
            <person name="Sawabe T."/>
            <person name="Meirelles P."/>
            <person name="Nakanishi M."/>
            <person name="Sayaka M."/>
            <person name="Hattori M."/>
            <person name="Ohkuma M."/>
        </authorList>
    </citation>
    <scope>NUCLEOTIDE SEQUENCE [LARGE SCALE GENOMIC DNA]</scope>
    <source>
        <strain evidence="2">JCM19235</strain>
    </source>
</reference>
<name>A0A090RR74_9VIBR</name>
<evidence type="ECO:0000313" key="1">
    <source>
        <dbReference type="EMBL" id="GAL17786.1"/>
    </source>
</evidence>